<evidence type="ECO:0000313" key="2">
    <source>
        <dbReference type="Proteomes" id="UP000321548"/>
    </source>
</evidence>
<accession>A0A5C8NZX1</accession>
<sequence>MLVYLYSQTGWFGHNVPAFYADKDGGSLVITGRSGALLSPDVFLDQPGLLDPIPPHTGLTYSLLWYYHRTMNDEQLLEFCKGYEKNFNLIREVGRIATLPHARSYIVFAHDDGTEGDSHDGQLSTEEKAQVVRIKRGGPELIAEYILSTFNHPWYASIFSGSEHLCDDGQIRKFSFDLLDDFRAMERTSVDIDIEDDGLDASVEHEHYVYNFDDELLEFLEREFSIPQRVFHLLSEDQKQALRKTVSSDLEKMSTFIVSELIRSLNSDA</sequence>
<proteinExistence type="predicted"/>
<dbReference type="Proteomes" id="UP000321548">
    <property type="component" value="Unassembled WGS sequence"/>
</dbReference>
<reference evidence="1 2" key="1">
    <citation type="submission" date="2019-06" db="EMBL/GenBank/DDBJ databases">
        <title>Quisquiliibacterium sp. nov., isolated from a maize field.</title>
        <authorList>
            <person name="Lin S.-Y."/>
            <person name="Tsai C.-F."/>
            <person name="Young C.-C."/>
        </authorList>
    </citation>
    <scope>NUCLEOTIDE SEQUENCE [LARGE SCALE GENOMIC DNA]</scope>
    <source>
        <strain evidence="1 2">CC-CFT501</strain>
    </source>
</reference>
<comment type="caution">
    <text evidence="1">The sequence shown here is derived from an EMBL/GenBank/DDBJ whole genome shotgun (WGS) entry which is preliminary data.</text>
</comment>
<dbReference type="EMBL" id="VDUY01000002">
    <property type="protein sequence ID" value="TXL66890.1"/>
    <property type="molecule type" value="Genomic_DNA"/>
</dbReference>
<evidence type="ECO:0000313" key="1">
    <source>
        <dbReference type="EMBL" id="TXL66890.1"/>
    </source>
</evidence>
<name>A0A5C8NZX1_9BURK</name>
<gene>
    <name evidence="1" type="ORF">FHP08_04485</name>
</gene>
<keyword evidence="2" id="KW-1185">Reference proteome</keyword>
<dbReference type="RefSeq" id="WP_147703139.1">
    <property type="nucleotide sequence ID" value="NZ_VDUY01000002.1"/>
</dbReference>
<organism evidence="1 2">
    <name type="scientific">Zeimonas arvi</name>
    <dbReference type="NCBI Taxonomy" id="2498847"/>
    <lineage>
        <taxon>Bacteria</taxon>
        <taxon>Pseudomonadati</taxon>
        <taxon>Pseudomonadota</taxon>
        <taxon>Betaproteobacteria</taxon>
        <taxon>Burkholderiales</taxon>
        <taxon>Burkholderiaceae</taxon>
        <taxon>Zeimonas</taxon>
    </lineage>
</organism>
<protein>
    <submittedName>
        <fullName evidence="1">Uncharacterized protein</fullName>
    </submittedName>
</protein>
<dbReference type="AlphaFoldDB" id="A0A5C8NZX1"/>